<name>A0A6A6JPR5_WESOR</name>
<protein>
    <submittedName>
        <fullName evidence="3">TPR-like protein</fullName>
    </submittedName>
</protein>
<sequence length="1211" mass="138957">MNGNGSYTPWSEESDPNLINPIPPYGNASQPLNTQPLFSYSSPYNHPQVPFDIRNFHGFQLPHLDYDFSLPEEVAYSTPDDSLAPAYSSAGPVVYEGFVPAPGHEEDDEIGEDNFIPTRQDALFRSSSSDEESDNSEYEREQLAKEEARLQALEMKTLEKDQEYEDEEELEDEPDELLVDEELDEEEESPRPRRSRGAGARGRGRGRGGRRGRPSSRGKGGFRGSKAGGERKPGRPRGQARAVAEPNPEFKEFQRIANDAYLRKDYRTALEACNNAIRVNPDYFVAHSLRSEIFREIGNEQSSTEALIVGASLKRDKNLWFYIIERIKKLDSRKYTSYDNSKKTALILDCLNAILAIDPDDYEARDQKLDIESRLGRISKSIQICKRMLTAQPEDVKVLKQMARIGTSTEKHTRLHLSTIIESFDTSIACFLEHDKPQDSGLDWSLLNIYLELLHKSGEYSRGLTQAKTLARWIQSRKDETFWDELDDDREFDVEDEPRRTEVKEFSRTSPETEYGETLPLEIRTKLGLFRLHLQPPQLEEAMRHFELLSPEDDGPEPTVTIYPDLFADVADALHKAGYPQQALRFYGPLHQKASDELSLQNLMGMYSCYIATDQPRDADEILTELRDWDSDTFEDMALLAKFFEEKGFKEDAMKRAETVYRFGKWRLLQKVGFEGYSDIMEHFYIQKRRERGNHKVKKSRVGRYMAALRKATRTEDTGKERARPRAGLFRTRKSIPDYKPMPFLPDEIPGTNVPMDAIDRALFKQRLNALATDNAEELKAARSQHREIVASFKRLEELMEPATDGDHEATAEWISIARELIEEFSTFNLFYYNRARQFTGYLRRIGAQNDFWKESALMVLAVVANNVEDGEDEPDIQENPEQPPQEFYGIHFDKWFDLFAQYAIFHARLNDQDRCFNTIQVATQANVFWWSHKYMKQLALCRLACGLALDNSSQCSQAVRWFMRNHLFASELFRLYGAANRLCAIATGFATGPSLKAFMRYIKTMDYALLRRDEREKYNLRDADHLDWIVGGASSQAANFVKNHDPAIFTLYAHVLAAGGSYTAALNYYFRAFALTPKDPILNLCIGIAYIQHGMKRLSENRQYQIQQGLSFIYRYYELRTESDVPLFRLEAEFNLGRIWHALGLVTQAIPAYERCIRLSESLRGSAKEDGGGRVDDFAAEAALSLQTIYALSGNFEEAIRVTENVLVLE</sequence>
<organism evidence="3 4">
    <name type="scientific">Westerdykella ornata</name>
    <dbReference type="NCBI Taxonomy" id="318751"/>
    <lineage>
        <taxon>Eukaryota</taxon>
        <taxon>Fungi</taxon>
        <taxon>Dikarya</taxon>
        <taxon>Ascomycota</taxon>
        <taxon>Pezizomycotina</taxon>
        <taxon>Dothideomycetes</taxon>
        <taxon>Pleosporomycetidae</taxon>
        <taxon>Pleosporales</taxon>
        <taxon>Sporormiaceae</taxon>
        <taxon>Westerdykella</taxon>
    </lineage>
</organism>
<dbReference type="GeneID" id="54554658"/>
<feature type="compositionally biased region" description="Basic and acidic residues" evidence="2">
    <location>
        <begin position="497"/>
        <end position="507"/>
    </location>
</feature>
<evidence type="ECO:0000313" key="4">
    <source>
        <dbReference type="Proteomes" id="UP000800097"/>
    </source>
</evidence>
<dbReference type="PANTHER" id="PTHR23082:SF0">
    <property type="entry name" value="GENERAL TRANSCRIPTION FACTOR 3C POLYPEPTIDE 3"/>
    <property type="match status" value="1"/>
</dbReference>
<evidence type="ECO:0000256" key="1">
    <source>
        <dbReference type="PROSITE-ProRule" id="PRU00339"/>
    </source>
</evidence>
<gene>
    <name evidence="3" type="ORF">EI97DRAFT_465683</name>
</gene>
<keyword evidence="4" id="KW-1185">Reference proteome</keyword>
<feature type="region of interest" description="Disordered" evidence="2">
    <location>
        <begin position="496"/>
        <end position="515"/>
    </location>
</feature>
<feature type="region of interest" description="Disordered" evidence="2">
    <location>
        <begin position="118"/>
        <end position="249"/>
    </location>
</feature>
<dbReference type="OrthoDB" id="9991317at2759"/>
<feature type="region of interest" description="Disordered" evidence="2">
    <location>
        <begin position="1"/>
        <end position="30"/>
    </location>
</feature>
<dbReference type="Proteomes" id="UP000800097">
    <property type="component" value="Unassembled WGS sequence"/>
</dbReference>
<dbReference type="SMART" id="SM00028">
    <property type="entry name" value="TPR"/>
    <property type="match status" value="3"/>
</dbReference>
<feature type="compositionally biased region" description="Basic and acidic residues" evidence="2">
    <location>
        <begin position="137"/>
        <end position="149"/>
    </location>
</feature>
<reference evidence="3" key="1">
    <citation type="journal article" date="2020" name="Stud. Mycol.">
        <title>101 Dothideomycetes genomes: a test case for predicting lifestyles and emergence of pathogens.</title>
        <authorList>
            <person name="Haridas S."/>
            <person name="Albert R."/>
            <person name="Binder M."/>
            <person name="Bloem J."/>
            <person name="Labutti K."/>
            <person name="Salamov A."/>
            <person name="Andreopoulos B."/>
            <person name="Baker S."/>
            <person name="Barry K."/>
            <person name="Bills G."/>
            <person name="Bluhm B."/>
            <person name="Cannon C."/>
            <person name="Castanera R."/>
            <person name="Culley D."/>
            <person name="Daum C."/>
            <person name="Ezra D."/>
            <person name="Gonzalez J."/>
            <person name="Henrissat B."/>
            <person name="Kuo A."/>
            <person name="Liang C."/>
            <person name="Lipzen A."/>
            <person name="Lutzoni F."/>
            <person name="Magnuson J."/>
            <person name="Mondo S."/>
            <person name="Nolan M."/>
            <person name="Ohm R."/>
            <person name="Pangilinan J."/>
            <person name="Park H.-J."/>
            <person name="Ramirez L."/>
            <person name="Alfaro M."/>
            <person name="Sun H."/>
            <person name="Tritt A."/>
            <person name="Yoshinaga Y."/>
            <person name="Zwiers L.-H."/>
            <person name="Turgeon B."/>
            <person name="Goodwin S."/>
            <person name="Spatafora J."/>
            <person name="Crous P."/>
            <person name="Grigoriev I."/>
        </authorList>
    </citation>
    <scope>NUCLEOTIDE SEQUENCE</scope>
    <source>
        <strain evidence="3">CBS 379.55</strain>
    </source>
</reference>
<dbReference type="PROSITE" id="PS50005">
    <property type="entry name" value="TPR"/>
    <property type="match status" value="1"/>
</dbReference>
<dbReference type="AlphaFoldDB" id="A0A6A6JPR5"/>
<dbReference type="GO" id="GO:0000127">
    <property type="term" value="C:transcription factor TFIIIC complex"/>
    <property type="evidence" value="ECO:0007669"/>
    <property type="project" value="TreeGrafter"/>
</dbReference>
<dbReference type="GO" id="GO:0006383">
    <property type="term" value="P:transcription by RNA polymerase III"/>
    <property type="evidence" value="ECO:0007669"/>
    <property type="project" value="InterPro"/>
</dbReference>
<feature type="repeat" description="TPR" evidence="1">
    <location>
        <begin position="1047"/>
        <end position="1080"/>
    </location>
</feature>
<proteinExistence type="predicted"/>
<dbReference type="Gene3D" id="1.25.40.10">
    <property type="entry name" value="Tetratricopeptide repeat domain"/>
    <property type="match status" value="3"/>
</dbReference>
<dbReference type="EMBL" id="ML986488">
    <property type="protein sequence ID" value="KAF2278367.1"/>
    <property type="molecule type" value="Genomic_DNA"/>
</dbReference>
<dbReference type="PANTHER" id="PTHR23082">
    <property type="entry name" value="TRANSCRIPTION INITIATION FACTOR IIIC TFIIIC , POLYPEPTIDE 3-RELATED"/>
    <property type="match status" value="1"/>
</dbReference>
<dbReference type="SUPFAM" id="SSF48452">
    <property type="entry name" value="TPR-like"/>
    <property type="match status" value="3"/>
</dbReference>
<feature type="compositionally biased region" description="Acidic residues" evidence="2">
    <location>
        <begin position="162"/>
        <end position="188"/>
    </location>
</feature>
<keyword evidence="1" id="KW-0802">TPR repeat</keyword>
<accession>A0A6A6JPR5</accession>
<feature type="compositionally biased region" description="Polar residues" evidence="2">
    <location>
        <begin position="1"/>
        <end position="11"/>
    </location>
</feature>
<feature type="compositionally biased region" description="Basic residues" evidence="2">
    <location>
        <begin position="192"/>
        <end position="216"/>
    </location>
</feature>
<evidence type="ECO:0000256" key="2">
    <source>
        <dbReference type="SAM" id="MobiDB-lite"/>
    </source>
</evidence>
<evidence type="ECO:0000313" key="3">
    <source>
        <dbReference type="EMBL" id="KAF2278367.1"/>
    </source>
</evidence>
<dbReference type="RefSeq" id="XP_033655906.1">
    <property type="nucleotide sequence ID" value="XM_033801483.1"/>
</dbReference>
<feature type="compositionally biased region" description="Gly residues" evidence="2">
    <location>
        <begin position="218"/>
        <end position="227"/>
    </location>
</feature>
<dbReference type="InterPro" id="IPR011990">
    <property type="entry name" value="TPR-like_helical_dom_sf"/>
</dbReference>
<dbReference type="InterPro" id="IPR039340">
    <property type="entry name" value="Tfc4/TFIIIC-102/Sfc4"/>
</dbReference>
<dbReference type="InterPro" id="IPR019734">
    <property type="entry name" value="TPR_rpt"/>
</dbReference>